<feature type="domain" description="Tyr recombinase" evidence="1">
    <location>
        <begin position="9"/>
        <end position="73"/>
    </location>
</feature>
<keyword evidence="3" id="KW-1185">Reference proteome</keyword>
<evidence type="ECO:0000313" key="2">
    <source>
        <dbReference type="EMBL" id="MBU3871647.1"/>
    </source>
</evidence>
<evidence type="ECO:0000259" key="1">
    <source>
        <dbReference type="Pfam" id="PF00589"/>
    </source>
</evidence>
<comment type="caution">
    <text evidence="2">The sequence shown here is derived from an EMBL/GenBank/DDBJ whole genome shotgun (WGS) entry which is preliminary data.</text>
</comment>
<organism evidence="2 3">
    <name type="scientific">Streptomyces niphimycinicus</name>
    <dbReference type="NCBI Taxonomy" id="2842201"/>
    <lineage>
        <taxon>Bacteria</taxon>
        <taxon>Bacillati</taxon>
        <taxon>Actinomycetota</taxon>
        <taxon>Actinomycetes</taxon>
        <taxon>Kitasatosporales</taxon>
        <taxon>Streptomycetaceae</taxon>
        <taxon>Streptomyces</taxon>
    </lineage>
</organism>
<proteinExistence type="predicted"/>
<protein>
    <submittedName>
        <fullName evidence="2">Tyrosine-type recombinase/integrase</fullName>
    </submittedName>
</protein>
<evidence type="ECO:0000313" key="3">
    <source>
        <dbReference type="Proteomes" id="UP000720508"/>
    </source>
</evidence>
<sequence>MRRAKVGRTGYVFTRPNGTPIKGTLTRHFTALLHRARLRRIRFHLRHSAATLLLEQGVELVVIKELLGHAHIGVYAHARLRLQRQAIDTLGNALGRPTMPPRTLWVPETVSPEVTCGFGSTRAQEVGGRCRDDAGSWRYV</sequence>
<dbReference type="Proteomes" id="UP000720508">
    <property type="component" value="Unassembled WGS sequence"/>
</dbReference>
<reference evidence="2 3" key="1">
    <citation type="submission" date="2021-06" db="EMBL/GenBank/DDBJ databases">
        <authorList>
            <person name="Pan X."/>
        </authorList>
    </citation>
    <scope>NUCLEOTIDE SEQUENCE [LARGE SCALE GENOMIC DNA]</scope>
    <source>
        <strain evidence="2 3">4503</strain>
    </source>
</reference>
<dbReference type="EMBL" id="JAHLEM010001181">
    <property type="protein sequence ID" value="MBU3871647.1"/>
    <property type="molecule type" value="Genomic_DNA"/>
</dbReference>
<name>A0ABS6CXN6_9ACTN</name>
<dbReference type="InterPro" id="IPR002104">
    <property type="entry name" value="Integrase_catalytic"/>
</dbReference>
<accession>A0ABS6CXN6</accession>
<dbReference type="Pfam" id="PF00589">
    <property type="entry name" value="Phage_integrase"/>
    <property type="match status" value="1"/>
</dbReference>
<gene>
    <name evidence="2" type="ORF">KN815_48675</name>
</gene>
<dbReference type="RefSeq" id="WP_216348145.1">
    <property type="nucleotide sequence ID" value="NZ_JAHLEM010001181.1"/>
</dbReference>